<evidence type="ECO:0000256" key="1">
    <source>
        <dbReference type="SAM" id="Phobius"/>
    </source>
</evidence>
<keyword evidence="1" id="KW-0812">Transmembrane</keyword>
<feature type="transmembrane region" description="Helical" evidence="1">
    <location>
        <begin position="12"/>
        <end position="33"/>
    </location>
</feature>
<feature type="transmembrane region" description="Helical" evidence="1">
    <location>
        <begin position="139"/>
        <end position="158"/>
    </location>
</feature>
<feature type="transmembrane region" description="Helical" evidence="1">
    <location>
        <begin position="53"/>
        <end position="70"/>
    </location>
</feature>
<gene>
    <name evidence="2" type="ORF">FD17_GL000774</name>
</gene>
<name>A0A0R1L4M6_9LACO</name>
<dbReference type="AlphaFoldDB" id="A0A0R1L4M6"/>
<reference evidence="2 3" key="1">
    <citation type="journal article" date="2015" name="Genome Announc.">
        <title>Expanding the biotechnology potential of lactobacilli through comparative genomics of 213 strains and associated genera.</title>
        <authorList>
            <person name="Sun Z."/>
            <person name="Harris H.M."/>
            <person name="McCann A."/>
            <person name="Guo C."/>
            <person name="Argimon S."/>
            <person name="Zhang W."/>
            <person name="Yang X."/>
            <person name="Jeffery I.B."/>
            <person name="Cooney J.C."/>
            <person name="Kagawa T.F."/>
            <person name="Liu W."/>
            <person name="Song Y."/>
            <person name="Salvetti E."/>
            <person name="Wrobel A."/>
            <person name="Rasinkangas P."/>
            <person name="Parkhill J."/>
            <person name="Rea M.C."/>
            <person name="O'Sullivan O."/>
            <person name="Ritari J."/>
            <person name="Douillard F.P."/>
            <person name="Paul Ross R."/>
            <person name="Yang R."/>
            <person name="Briner A.E."/>
            <person name="Felis G.E."/>
            <person name="de Vos W.M."/>
            <person name="Barrangou R."/>
            <person name="Klaenhammer T.R."/>
            <person name="Caufield P.W."/>
            <person name="Cui Y."/>
            <person name="Zhang H."/>
            <person name="O'Toole P.W."/>
        </authorList>
    </citation>
    <scope>NUCLEOTIDE SEQUENCE [LARGE SCALE GENOMIC DNA]</scope>
    <source>
        <strain evidence="2 3">DSM 19904</strain>
    </source>
</reference>
<protein>
    <submittedName>
        <fullName evidence="2">Uncharacterized protein</fullName>
    </submittedName>
</protein>
<comment type="caution">
    <text evidence="2">The sequence shown here is derived from an EMBL/GenBank/DDBJ whole genome shotgun (WGS) entry which is preliminary data.</text>
</comment>
<sequence>MKAAVYMLKYAWYLLAGGVALLLIYFYDGGLALKYIYATGHSRWTVNLSMLDWYYLFNLCLILPFVRGVMKRAYRKDSVEFETYKDKALRLHHSDAQANHKGRSWSANGVTTNPWEYQYSQTQSYKGAADFSFNVAKNLFLNILIIMCGPLFLVYVVVKKFRQRKSL</sequence>
<keyword evidence="1" id="KW-1133">Transmembrane helix</keyword>
<dbReference type="EMBL" id="AZEA01000015">
    <property type="protein sequence ID" value="KRK87833.1"/>
    <property type="molecule type" value="Genomic_DNA"/>
</dbReference>
<dbReference type="Proteomes" id="UP000051581">
    <property type="component" value="Unassembled WGS sequence"/>
</dbReference>
<accession>A0A0R1L4M6</accession>
<evidence type="ECO:0000313" key="3">
    <source>
        <dbReference type="Proteomes" id="UP000051581"/>
    </source>
</evidence>
<dbReference type="PATRIC" id="fig|1423808.3.peg.778"/>
<keyword evidence="3" id="KW-1185">Reference proteome</keyword>
<proteinExistence type="predicted"/>
<organism evidence="2 3">
    <name type="scientific">Lentilactobacillus sunkii DSM 19904</name>
    <dbReference type="NCBI Taxonomy" id="1423808"/>
    <lineage>
        <taxon>Bacteria</taxon>
        <taxon>Bacillati</taxon>
        <taxon>Bacillota</taxon>
        <taxon>Bacilli</taxon>
        <taxon>Lactobacillales</taxon>
        <taxon>Lactobacillaceae</taxon>
        <taxon>Lentilactobacillus</taxon>
    </lineage>
</organism>
<keyword evidence="1" id="KW-0472">Membrane</keyword>
<evidence type="ECO:0000313" key="2">
    <source>
        <dbReference type="EMBL" id="KRK87833.1"/>
    </source>
</evidence>